<dbReference type="FunFam" id="2.60.40.10:FF:000046">
    <property type="entry name" value="Nuclear factor NF-kappa-B p105 subunit"/>
    <property type="match status" value="1"/>
</dbReference>
<dbReference type="GO" id="GO:0035206">
    <property type="term" value="P:regulation of hemocyte proliferation"/>
    <property type="evidence" value="ECO:0007669"/>
    <property type="project" value="UniProtKB-ARBA"/>
</dbReference>
<dbReference type="OrthoDB" id="10254686at2759"/>
<dbReference type="GO" id="GO:0045087">
    <property type="term" value="P:innate immune response"/>
    <property type="evidence" value="ECO:0007669"/>
    <property type="project" value="UniProtKB-ARBA"/>
</dbReference>
<evidence type="ECO:0000313" key="5">
    <source>
        <dbReference type="RefSeq" id="XP_034238900.1"/>
    </source>
</evidence>
<feature type="region of interest" description="Disordered" evidence="2">
    <location>
        <begin position="808"/>
        <end position="886"/>
    </location>
</feature>
<dbReference type="Pfam" id="PF12796">
    <property type="entry name" value="Ank_2"/>
    <property type="match status" value="2"/>
</dbReference>
<dbReference type="Proteomes" id="UP000515158">
    <property type="component" value="Unplaced"/>
</dbReference>
<dbReference type="InterPro" id="IPR008967">
    <property type="entry name" value="p53-like_TF_DNA-bd_sf"/>
</dbReference>
<dbReference type="GO" id="GO:0002225">
    <property type="term" value="P:positive regulation of antimicrobial peptide production"/>
    <property type="evidence" value="ECO:0007669"/>
    <property type="project" value="UniProtKB-ARBA"/>
</dbReference>
<feature type="compositionally biased region" description="Acidic residues" evidence="2">
    <location>
        <begin position="872"/>
        <end position="882"/>
    </location>
</feature>
<gene>
    <name evidence="5" type="primary">LOC117643877</name>
</gene>
<dbReference type="CDD" id="cd01177">
    <property type="entry name" value="IPT_NFkappaB"/>
    <property type="match status" value="1"/>
</dbReference>
<feature type="region of interest" description="Disordered" evidence="2">
    <location>
        <begin position="397"/>
        <end position="433"/>
    </location>
</feature>
<feature type="repeat" description="ANK" evidence="1">
    <location>
        <begin position="670"/>
        <end position="691"/>
    </location>
</feature>
<dbReference type="GO" id="GO:0005737">
    <property type="term" value="C:cytoplasm"/>
    <property type="evidence" value="ECO:0007669"/>
    <property type="project" value="InterPro"/>
</dbReference>
<dbReference type="InterPro" id="IPR014756">
    <property type="entry name" value="Ig_E-set"/>
</dbReference>
<feature type="repeat" description="ANK" evidence="1">
    <location>
        <begin position="712"/>
        <end position="744"/>
    </location>
</feature>
<dbReference type="InterPro" id="IPR037059">
    <property type="entry name" value="RHD_DNA_bind_dom_sf"/>
</dbReference>
<dbReference type="Gene3D" id="1.10.533.10">
    <property type="entry name" value="Death Domain, Fas"/>
    <property type="match status" value="1"/>
</dbReference>
<feature type="compositionally biased region" description="Low complexity" evidence="2">
    <location>
        <begin position="47"/>
        <end position="59"/>
    </location>
</feature>
<dbReference type="InterPro" id="IPR011029">
    <property type="entry name" value="DEATH-like_dom_sf"/>
</dbReference>
<dbReference type="Gene3D" id="2.60.40.10">
    <property type="entry name" value="Immunoglobulins"/>
    <property type="match status" value="1"/>
</dbReference>
<dbReference type="PROSITE" id="PS50088">
    <property type="entry name" value="ANK_REPEAT"/>
    <property type="match status" value="3"/>
</dbReference>
<dbReference type="GO" id="GO:0007249">
    <property type="term" value="P:canonical NF-kappaB signal transduction"/>
    <property type="evidence" value="ECO:0007669"/>
    <property type="project" value="UniProtKB-ARBA"/>
</dbReference>
<organism evidence="5">
    <name type="scientific">Thrips palmi</name>
    <name type="common">Melon thrips</name>
    <dbReference type="NCBI Taxonomy" id="161013"/>
    <lineage>
        <taxon>Eukaryota</taxon>
        <taxon>Metazoa</taxon>
        <taxon>Ecdysozoa</taxon>
        <taxon>Arthropoda</taxon>
        <taxon>Hexapoda</taxon>
        <taxon>Insecta</taxon>
        <taxon>Pterygota</taxon>
        <taxon>Neoptera</taxon>
        <taxon>Paraneoptera</taxon>
        <taxon>Thysanoptera</taxon>
        <taxon>Terebrantia</taxon>
        <taxon>Thripoidea</taxon>
        <taxon>Thripidae</taxon>
        <taxon>Thrips</taxon>
    </lineage>
</organism>
<dbReference type="InterPro" id="IPR011539">
    <property type="entry name" value="RHD_DNA_bind_dom"/>
</dbReference>
<keyword evidence="4" id="KW-1185">Reference proteome</keyword>
<feature type="region of interest" description="Disordered" evidence="2">
    <location>
        <begin position="40"/>
        <end position="78"/>
    </location>
</feature>
<dbReference type="InterPro" id="IPR013783">
    <property type="entry name" value="Ig-like_fold"/>
</dbReference>
<dbReference type="PANTHER" id="PTHR24169">
    <property type="entry name" value="NUCLEAR FACTOR NF-KAPPA-B PROTEIN"/>
    <property type="match status" value="1"/>
</dbReference>
<dbReference type="PANTHER" id="PTHR24169:SF28">
    <property type="entry name" value="NUCLEAR FACTOR NF-KAPPA-B P110 SUBUNIT"/>
    <property type="match status" value="1"/>
</dbReference>
<dbReference type="RefSeq" id="XP_034238900.1">
    <property type="nucleotide sequence ID" value="XM_034383009.1"/>
</dbReference>
<feature type="compositionally biased region" description="Basic and acidic residues" evidence="2">
    <location>
        <begin position="841"/>
        <end position="853"/>
    </location>
</feature>
<keyword evidence="1" id="KW-0040">ANK repeat</keyword>
<dbReference type="InterPro" id="IPR002110">
    <property type="entry name" value="Ankyrin_rpt"/>
</dbReference>
<dbReference type="AlphaFoldDB" id="A0A6P8YNV9"/>
<dbReference type="Gene3D" id="2.60.40.340">
    <property type="entry name" value="Rel homology domain (RHD), DNA-binding domain"/>
    <property type="match status" value="1"/>
</dbReference>
<evidence type="ECO:0000256" key="1">
    <source>
        <dbReference type="PROSITE-ProRule" id="PRU00023"/>
    </source>
</evidence>
<dbReference type="InterPro" id="IPR033926">
    <property type="entry name" value="IPT_NFkappaB"/>
</dbReference>
<evidence type="ECO:0000256" key="2">
    <source>
        <dbReference type="SAM" id="MobiDB-lite"/>
    </source>
</evidence>
<evidence type="ECO:0000313" key="4">
    <source>
        <dbReference type="Proteomes" id="UP000515158"/>
    </source>
</evidence>
<name>A0A6P8YNV9_THRPL</name>
<dbReference type="Gene3D" id="1.25.40.20">
    <property type="entry name" value="Ankyrin repeat-containing domain"/>
    <property type="match status" value="1"/>
</dbReference>
<proteinExistence type="predicted"/>
<dbReference type="GeneID" id="117643877"/>
<dbReference type="InterPro" id="IPR032397">
    <property type="entry name" value="RHD_dimer"/>
</dbReference>
<dbReference type="SUPFAM" id="SSF49417">
    <property type="entry name" value="p53-like transcription factors"/>
    <property type="match status" value="1"/>
</dbReference>
<dbReference type="PRINTS" id="PR01415">
    <property type="entry name" value="ANKYRIN"/>
</dbReference>
<dbReference type="PRINTS" id="PR00057">
    <property type="entry name" value="NFKBTNSCPFCT"/>
</dbReference>
<dbReference type="SUPFAM" id="SSF81296">
    <property type="entry name" value="E set domains"/>
    <property type="match status" value="1"/>
</dbReference>
<dbReference type="PROSITE" id="PS50297">
    <property type="entry name" value="ANK_REP_REGION"/>
    <property type="match status" value="3"/>
</dbReference>
<dbReference type="SMART" id="SM00429">
    <property type="entry name" value="IPT"/>
    <property type="match status" value="1"/>
</dbReference>
<dbReference type="GO" id="GO:0005654">
    <property type="term" value="C:nucleoplasm"/>
    <property type="evidence" value="ECO:0007669"/>
    <property type="project" value="UniProtKB-ARBA"/>
</dbReference>
<dbReference type="InterPro" id="IPR002909">
    <property type="entry name" value="IPT_dom"/>
</dbReference>
<dbReference type="Pfam" id="PF00554">
    <property type="entry name" value="RHD_DNA_bind"/>
    <property type="match status" value="1"/>
</dbReference>
<dbReference type="InterPro" id="IPR036770">
    <property type="entry name" value="Ankyrin_rpt-contain_sf"/>
</dbReference>
<reference evidence="5" key="1">
    <citation type="submission" date="2025-08" db="UniProtKB">
        <authorList>
            <consortium name="RefSeq"/>
        </authorList>
    </citation>
    <scope>IDENTIFICATION</scope>
    <source>
        <tissue evidence="5">Total insect</tissue>
    </source>
</reference>
<dbReference type="SUPFAM" id="SSF47986">
    <property type="entry name" value="DEATH domain"/>
    <property type="match status" value="1"/>
</dbReference>
<dbReference type="SMART" id="SM00248">
    <property type="entry name" value="ANK"/>
    <property type="match status" value="5"/>
</dbReference>
<feature type="domain" description="RHD" evidence="3">
    <location>
        <begin position="71"/>
        <end position="277"/>
    </location>
</feature>
<evidence type="ECO:0000259" key="3">
    <source>
        <dbReference type="PROSITE" id="PS50254"/>
    </source>
</evidence>
<dbReference type="GO" id="GO:0048935">
    <property type="term" value="P:peripheral nervous system neuron development"/>
    <property type="evidence" value="ECO:0007669"/>
    <property type="project" value="UniProtKB-ARBA"/>
</dbReference>
<dbReference type="GO" id="GO:0000978">
    <property type="term" value="F:RNA polymerase II cis-regulatory region sequence-specific DNA binding"/>
    <property type="evidence" value="ECO:0007669"/>
    <property type="project" value="TreeGrafter"/>
</dbReference>
<feature type="compositionally biased region" description="Low complexity" evidence="2">
    <location>
        <begin position="412"/>
        <end position="433"/>
    </location>
</feature>
<sequence length="981" mass="110803">MEKMMCSSHIAQFYNNFSTEELQDQTSVWHGNNGSYTFTNMFPSPSPSGSSASGPFSPGQYEEVNLPGGNPGNPSLRITEQPVPKFRFRYRSEMQGAHGSLLGRSETSRKRTHPTVELVNYHGEEDIIIRCLLYTATDNPIPHMHQLISKESSKEVFDHEIAVSERNGYRAEFKGLGIVHLSKKDLKKELIRKKEQMWLENLRSDRELDHVDNETLKEALKLKIPELEKEAAKEASSMDPNKVKLCFQAFYKGPLGQVNYVCQHVFSETIENSKSAETGELKICRMDRCTGTCEGGDEVYILVEKVCKKNIKVRFFEVDDQGHEVWSDYGQFSDFDVHHQYAIVFRTPQYRDLQIQKNVEVKMELQRPKDNSRSEPLKFMYKPARKYAKRLCTSSSRSDSWSSFEAPRETRSGLVSGDDPLLSGSGSDSSRIGSWNFPSDALKEALSNIATGNDPTEFFEFERFINSGDFSEYSQAFPDLCSQKELNSQPSPTPNIQVTDLELFGDLTLQPQPTWTADVASPPLSNKRKHVEKDGVVTDGCARKEPSVETSPNEGYEKMKEETLHSAKNAYAKLLKLMKSRHANRQQEIKNIIKAEDQEFGPLHAAVLHGQLKELSDLLSLIIKSNHLRLINSTNRRKKTPVMVAVEENSVDCLKLLCMARADLNLVDYKGNTALHLAAMNKHSKCLQVLLAVQSMKEPNNTKLELNLKNEKGETALHIAVKHKDLPSVKLLVTAGADLNEKTGTAGQTPLHLAVEYDCKEIVSLLLAQEGLKPEEVNFSNKTAHDLVNSNQRDIFALFQKKQIGCNNKTSEMQVEEEVSDDDEEEEEEEEDDDNLEGGDAEQKERTENKDVHEDEEPPMVIEEAQRKDESGEMDTDPDDTLASDSMNENTQEVFGLDKVTLNTLVENLDKDDKWKTVCQKLNCTFLVATFSNVASPTKCLLNFLEFDKKVTLLEFRHIVNQLNVPIALKALDAALTKKKQ</sequence>
<dbReference type="SUPFAM" id="SSF48403">
    <property type="entry name" value="Ankyrin repeat"/>
    <property type="match status" value="1"/>
</dbReference>
<feature type="compositionally biased region" description="Acidic residues" evidence="2">
    <location>
        <begin position="814"/>
        <end position="840"/>
    </location>
</feature>
<dbReference type="InterPro" id="IPR000451">
    <property type="entry name" value="NFkB/Dor"/>
</dbReference>
<protein>
    <submittedName>
        <fullName evidence="5">Nuclear factor NF-kappa-B p110 subunit-like isoform X1</fullName>
    </submittedName>
</protein>
<dbReference type="GO" id="GO:0001228">
    <property type="term" value="F:DNA-binding transcription activator activity, RNA polymerase II-specific"/>
    <property type="evidence" value="ECO:0007669"/>
    <property type="project" value="UniProtKB-ARBA"/>
</dbReference>
<accession>A0A6P8YNV9</accession>
<dbReference type="InParanoid" id="A0A6P8YNV9"/>
<dbReference type="Pfam" id="PF16179">
    <property type="entry name" value="RHD_dimer"/>
    <property type="match status" value="1"/>
</dbReference>
<dbReference type="KEGG" id="tpal:117643877"/>
<dbReference type="GO" id="GO:0008063">
    <property type="term" value="P:Toll signaling pathway"/>
    <property type="evidence" value="ECO:0007669"/>
    <property type="project" value="UniProtKB-ARBA"/>
</dbReference>
<dbReference type="PROSITE" id="PS50254">
    <property type="entry name" value="REL_2"/>
    <property type="match status" value="1"/>
</dbReference>
<feature type="repeat" description="ANK" evidence="1">
    <location>
        <begin position="746"/>
        <end position="767"/>
    </location>
</feature>